<keyword evidence="1" id="KW-0175">Coiled coil</keyword>
<feature type="signal peptide" evidence="2">
    <location>
        <begin position="1"/>
        <end position="23"/>
    </location>
</feature>
<dbReference type="Proteomes" id="UP000215335">
    <property type="component" value="Unassembled WGS sequence"/>
</dbReference>
<comment type="caution">
    <text evidence="3">The sequence shown here is derived from an EMBL/GenBank/DDBJ whole genome shotgun (WGS) entry which is preliminary data.</text>
</comment>
<sequence length="154" mass="17810">MFSKTLIFVLLGCAIAFLQSSSAAEVQSKLRVRREPHGEKVAAWWHNLENKVSNFGKNVKDKFTSWWDKITGKSASKAKQEELLRLQREYEALREESERAVQAKKEAWQKVLEENERKLAELKAKANTEVEGEISTWNNKFDRLQEKADSVIKS</sequence>
<evidence type="ECO:0000313" key="4">
    <source>
        <dbReference type="Proteomes" id="UP000215335"/>
    </source>
</evidence>
<feature type="coiled-coil region" evidence="1">
    <location>
        <begin position="76"/>
        <end position="147"/>
    </location>
</feature>
<evidence type="ECO:0000256" key="1">
    <source>
        <dbReference type="SAM" id="Coils"/>
    </source>
</evidence>
<organism evidence="3 4">
    <name type="scientific">Trichomalopsis sarcophagae</name>
    <dbReference type="NCBI Taxonomy" id="543379"/>
    <lineage>
        <taxon>Eukaryota</taxon>
        <taxon>Metazoa</taxon>
        <taxon>Ecdysozoa</taxon>
        <taxon>Arthropoda</taxon>
        <taxon>Hexapoda</taxon>
        <taxon>Insecta</taxon>
        <taxon>Pterygota</taxon>
        <taxon>Neoptera</taxon>
        <taxon>Endopterygota</taxon>
        <taxon>Hymenoptera</taxon>
        <taxon>Apocrita</taxon>
        <taxon>Proctotrupomorpha</taxon>
        <taxon>Chalcidoidea</taxon>
        <taxon>Pteromalidae</taxon>
        <taxon>Pteromalinae</taxon>
        <taxon>Trichomalopsis</taxon>
    </lineage>
</organism>
<evidence type="ECO:0000256" key="2">
    <source>
        <dbReference type="SAM" id="SignalP"/>
    </source>
</evidence>
<name>A0A232FK93_9HYME</name>
<dbReference type="AlphaFoldDB" id="A0A232FK93"/>
<reference evidence="3 4" key="1">
    <citation type="journal article" date="2017" name="Curr. Biol.">
        <title>The Evolution of Venom by Co-option of Single-Copy Genes.</title>
        <authorList>
            <person name="Martinson E.O."/>
            <person name="Mrinalini"/>
            <person name="Kelkar Y.D."/>
            <person name="Chang C.H."/>
            <person name="Werren J.H."/>
        </authorList>
    </citation>
    <scope>NUCLEOTIDE SEQUENCE [LARGE SCALE GENOMIC DNA]</scope>
    <source>
        <strain evidence="3 4">Alberta</strain>
        <tissue evidence="3">Whole body</tissue>
    </source>
</reference>
<protein>
    <submittedName>
        <fullName evidence="3">Uncharacterized protein</fullName>
    </submittedName>
</protein>
<accession>A0A232FK93</accession>
<proteinExistence type="predicted"/>
<keyword evidence="2" id="KW-0732">Signal</keyword>
<gene>
    <name evidence="3" type="ORF">TSAR_014242</name>
</gene>
<keyword evidence="4" id="KW-1185">Reference proteome</keyword>
<evidence type="ECO:0000313" key="3">
    <source>
        <dbReference type="EMBL" id="OXU31085.1"/>
    </source>
</evidence>
<dbReference type="EMBL" id="NNAY01000090">
    <property type="protein sequence ID" value="OXU31085.1"/>
    <property type="molecule type" value="Genomic_DNA"/>
</dbReference>
<feature type="chain" id="PRO_5013234855" evidence="2">
    <location>
        <begin position="24"/>
        <end position="154"/>
    </location>
</feature>